<name>A0A0H2VAF5_ECOL6</name>
<keyword evidence="2" id="KW-1185">Reference proteome</keyword>
<gene>
    <name evidence="1" type="ordered locus">c3571</name>
</gene>
<organism evidence="1 2">
    <name type="scientific">Escherichia coli O6:H1 (strain CFT073 / ATCC 700928 / UPEC)</name>
    <dbReference type="NCBI Taxonomy" id="199310"/>
    <lineage>
        <taxon>Bacteria</taxon>
        <taxon>Pseudomonadati</taxon>
        <taxon>Pseudomonadota</taxon>
        <taxon>Gammaproteobacteria</taxon>
        <taxon>Enterobacterales</taxon>
        <taxon>Enterobacteriaceae</taxon>
        <taxon>Escherichia</taxon>
    </lineage>
</organism>
<accession>A0A0H2VAF5</accession>
<protein>
    <submittedName>
        <fullName evidence="1">Uncharacterized protein</fullName>
    </submittedName>
</protein>
<dbReference type="EMBL" id="AE014075">
    <property type="protein sequence ID" value="AAN82019.1"/>
    <property type="molecule type" value="Genomic_DNA"/>
</dbReference>
<reference evidence="1 2" key="1">
    <citation type="journal article" date="2002" name="Proc. Natl. Acad. Sci. U.S.A.">
        <title>Extensive mosaic structure revealed by the complete genome sequence of uropathogenic Escherichia coli.</title>
        <authorList>
            <person name="Welch R.A."/>
            <person name="Burland V."/>
            <person name="Plunkett G.III."/>
            <person name="Redford P."/>
            <person name="Roesch P."/>
            <person name="Rasko D."/>
            <person name="Buckles E.L."/>
            <person name="Liou S.R."/>
            <person name="Boutin A."/>
            <person name="Hackett J."/>
            <person name="Stroud D."/>
            <person name="Mayhew G.F."/>
            <person name="Rose D.J."/>
            <person name="Zhou S."/>
            <person name="Schwartz D.C."/>
            <person name="Perna N.T."/>
            <person name="Mobley H.L."/>
            <person name="Donnenberg M.S."/>
            <person name="Blattner F.R."/>
        </authorList>
    </citation>
    <scope>NUCLEOTIDE SEQUENCE [LARGE SCALE GENOMIC DNA]</scope>
    <source>
        <strain evidence="2">CFT073 / ATCC 700928 / UPEC</strain>
    </source>
</reference>
<sequence length="50" mass="5636">MTNGKNITFSFIHDEVITFSPEGHIPEINISQTEFIVFPPIIVNNMMAIS</sequence>
<dbReference type="KEGG" id="ecc:c3571"/>
<dbReference type="AlphaFoldDB" id="A0A0H2VAF5"/>
<dbReference type="HOGENOM" id="CLU_3117298_0_0_6"/>
<dbReference type="Proteomes" id="UP000001410">
    <property type="component" value="Chromosome"/>
</dbReference>
<evidence type="ECO:0000313" key="2">
    <source>
        <dbReference type="Proteomes" id="UP000001410"/>
    </source>
</evidence>
<evidence type="ECO:0000313" key="1">
    <source>
        <dbReference type="EMBL" id="AAN82019.1"/>
    </source>
</evidence>
<proteinExistence type="predicted"/>